<dbReference type="Proteomes" id="UP000782843">
    <property type="component" value="Unassembled WGS sequence"/>
</dbReference>
<accession>A0A955L4B0</accession>
<feature type="compositionally biased region" description="Basic and acidic residues" evidence="1">
    <location>
        <begin position="1"/>
        <end position="11"/>
    </location>
</feature>
<evidence type="ECO:0000256" key="1">
    <source>
        <dbReference type="SAM" id="MobiDB-lite"/>
    </source>
</evidence>
<evidence type="ECO:0000313" key="2">
    <source>
        <dbReference type="EMBL" id="MCA9382592.1"/>
    </source>
</evidence>
<dbReference type="AlphaFoldDB" id="A0A955L4B0"/>
<evidence type="ECO:0000313" key="3">
    <source>
        <dbReference type="Proteomes" id="UP000782843"/>
    </source>
</evidence>
<protein>
    <submittedName>
        <fullName evidence="2">Uncharacterized protein</fullName>
    </submittedName>
</protein>
<comment type="caution">
    <text evidence="2">The sequence shown here is derived from an EMBL/GenBank/DDBJ whole genome shotgun (WGS) entry which is preliminary data.</text>
</comment>
<reference evidence="2" key="2">
    <citation type="journal article" date="2021" name="Microbiome">
        <title>Successional dynamics and alternative stable states in a saline activated sludge microbial community over 9 years.</title>
        <authorList>
            <person name="Wang Y."/>
            <person name="Ye J."/>
            <person name="Ju F."/>
            <person name="Liu L."/>
            <person name="Boyd J.A."/>
            <person name="Deng Y."/>
            <person name="Parks D.H."/>
            <person name="Jiang X."/>
            <person name="Yin X."/>
            <person name="Woodcroft B.J."/>
            <person name="Tyson G.W."/>
            <person name="Hugenholtz P."/>
            <person name="Polz M.F."/>
            <person name="Zhang T."/>
        </authorList>
    </citation>
    <scope>NUCLEOTIDE SEQUENCE</scope>
    <source>
        <strain evidence="2">HKST-UBA10</strain>
    </source>
</reference>
<dbReference type="EMBL" id="JAGQLG010000175">
    <property type="protein sequence ID" value="MCA9382592.1"/>
    <property type="molecule type" value="Genomic_DNA"/>
</dbReference>
<reference evidence="2" key="1">
    <citation type="submission" date="2020-04" db="EMBL/GenBank/DDBJ databases">
        <authorList>
            <person name="Zhang T."/>
        </authorList>
    </citation>
    <scope>NUCLEOTIDE SEQUENCE</scope>
    <source>
        <strain evidence="2">HKST-UBA10</strain>
    </source>
</reference>
<gene>
    <name evidence="2" type="ORF">KC660_04270</name>
</gene>
<name>A0A955L4B0_9BACT</name>
<proteinExistence type="predicted"/>
<sequence>MKNRQELDKNSYTKSTNNPPIKDTLPDTVVEMRYLARSWLDQFEKQVFEGKTIDELLNTRSYD</sequence>
<organism evidence="2 3">
    <name type="scientific">Candidatus Dojkabacteria bacterium</name>
    <dbReference type="NCBI Taxonomy" id="2099670"/>
    <lineage>
        <taxon>Bacteria</taxon>
        <taxon>Candidatus Dojkabacteria</taxon>
    </lineage>
</organism>
<feature type="region of interest" description="Disordered" evidence="1">
    <location>
        <begin position="1"/>
        <end position="25"/>
    </location>
</feature>